<evidence type="ECO:0000313" key="15">
    <source>
        <dbReference type="EMBL" id="SDN14191.1"/>
    </source>
</evidence>
<proteinExistence type="predicted"/>
<evidence type="ECO:0000256" key="7">
    <source>
        <dbReference type="ARBA" id="ARBA00023065"/>
    </source>
</evidence>
<feature type="domain" description="ABC transporter" evidence="14">
    <location>
        <begin position="18"/>
        <end position="270"/>
    </location>
</feature>
<dbReference type="NCBIfam" id="TIGR01727">
    <property type="entry name" value="oligo_HPY"/>
    <property type="match status" value="1"/>
</dbReference>
<evidence type="ECO:0000256" key="1">
    <source>
        <dbReference type="ARBA" id="ARBA00004202"/>
    </source>
</evidence>
<evidence type="ECO:0000256" key="11">
    <source>
        <dbReference type="ARBA" id="ARBA00044143"/>
    </source>
</evidence>
<name>A0A1G9Z071_9EURY</name>
<dbReference type="GO" id="GO:0015833">
    <property type="term" value="P:peptide transport"/>
    <property type="evidence" value="ECO:0007669"/>
    <property type="project" value="InterPro"/>
</dbReference>
<dbReference type="Proteomes" id="UP000199451">
    <property type="component" value="Unassembled WGS sequence"/>
</dbReference>
<evidence type="ECO:0000256" key="9">
    <source>
        <dbReference type="ARBA" id="ARBA00038669"/>
    </source>
</evidence>
<evidence type="ECO:0000256" key="5">
    <source>
        <dbReference type="ARBA" id="ARBA00022840"/>
    </source>
</evidence>
<evidence type="ECO:0000256" key="6">
    <source>
        <dbReference type="ARBA" id="ARBA00022967"/>
    </source>
</evidence>
<evidence type="ECO:0000256" key="13">
    <source>
        <dbReference type="SAM" id="MobiDB-lite"/>
    </source>
</evidence>
<comment type="catalytic activity">
    <reaction evidence="12">
        <text>Ni(2+)(out) + ATP + H2O = Ni(2+)(in) + ADP + phosphate + H(+)</text>
        <dbReference type="Rhea" id="RHEA:15557"/>
        <dbReference type="ChEBI" id="CHEBI:15377"/>
        <dbReference type="ChEBI" id="CHEBI:15378"/>
        <dbReference type="ChEBI" id="CHEBI:30616"/>
        <dbReference type="ChEBI" id="CHEBI:43474"/>
        <dbReference type="ChEBI" id="CHEBI:49786"/>
        <dbReference type="ChEBI" id="CHEBI:456216"/>
        <dbReference type="EC" id="7.2.2.11"/>
    </reaction>
    <physiologicalReaction direction="left-to-right" evidence="12">
        <dbReference type="Rhea" id="RHEA:15558"/>
    </physiologicalReaction>
</comment>
<keyword evidence="3" id="KW-1003">Cell membrane</keyword>
<keyword evidence="5 15" id="KW-0067">ATP-binding</keyword>
<comment type="subcellular location">
    <subcellularLocation>
        <location evidence="1">Cell membrane</location>
        <topology evidence="1">Peripheral membrane protein</topology>
    </subcellularLocation>
</comment>
<evidence type="ECO:0000259" key="14">
    <source>
        <dbReference type="PROSITE" id="PS50893"/>
    </source>
</evidence>
<dbReference type="OrthoDB" id="18209at2157"/>
<gene>
    <name evidence="15" type="ORF">SAMN04487949_3463</name>
</gene>
<dbReference type="Pfam" id="PF08352">
    <property type="entry name" value="oligo_HPY"/>
    <property type="match status" value="1"/>
</dbReference>
<keyword evidence="6" id="KW-1278">Translocase</keyword>
<evidence type="ECO:0000256" key="4">
    <source>
        <dbReference type="ARBA" id="ARBA00022741"/>
    </source>
</evidence>
<dbReference type="Gene3D" id="3.40.50.300">
    <property type="entry name" value="P-loop containing nucleotide triphosphate hydrolases"/>
    <property type="match status" value="1"/>
</dbReference>
<dbReference type="EC" id="7.2.2.11" evidence="10"/>
<dbReference type="GO" id="GO:0016887">
    <property type="term" value="F:ATP hydrolysis activity"/>
    <property type="evidence" value="ECO:0007669"/>
    <property type="project" value="InterPro"/>
</dbReference>
<evidence type="ECO:0000256" key="10">
    <source>
        <dbReference type="ARBA" id="ARBA00039098"/>
    </source>
</evidence>
<dbReference type="InterPro" id="IPR017871">
    <property type="entry name" value="ABC_transporter-like_CS"/>
</dbReference>
<dbReference type="InterPro" id="IPR003593">
    <property type="entry name" value="AAA+_ATPase"/>
</dbReference>
<dbReference type="CDD" id="cd03257">
    <property type="entry name" value="ABC_NikE_OppD_transporters"/>
    <property type="match status" value="1"/>
</dbReference>
<dbReference type="SUPFAM" id="SSF52540">
    <property type="entry name" value="P-loop containing nucleoside triphosphate hydrolases"/>
    <property type="match status" value="1"/>
</dbReference>
<evidence type="ECO:0000256" key="2">
    <source>
        <dbReference type="ARBA" id="ARBA00022448"/>
    </source>
</evidence>
<dbReference type="PROSITE" id="PS00211">
    <property type="entry name" value="ABC_TRANSPORTER_1"/>
    <property type="match status" value="1"/>
</dbReference>
<dbReference type="GO" id="GO:0015413">
    <property type="term" value="F:ABC-type nickel transporter activity"/>
    <property type="evidence" value="ECO:0007669"/>
    <property type="project" value="UniProtKB-EC"/>
</dbReference>
<dbReference type="InterPro" id="IPR013563">
    <property type="entry name" value="Oligopep_ABC_C"/>
</dbReference>
<evidence type="ECO:0000256" key="12">
    <source>
        <dbReference type="ARBA" id="ARBA00048610"/>
    </source>
</evidence>
<protein>
    <recommendedName>
        <fullName evidence="11">Nickel import system ATP-binding protein NikD</fullName>
        <ecNumber evidence="10">7.2.2.11</ecNumber>
    </recommendedName>
</protein>
<dbReference type="InterPro" id="IPR003439">
    <property type="entry name" value="ABC_transporter-like_ATP-bd"/>
</dbReference>
<keyword evidence="2" id="KW-0813">Transport</keyword>
<dbReference type="InterPro" id="IPR027417">
    <property type="entry name" value="P-loop_NTPase"/>
</dbReference>
<sequence length="359" mass="39936">MSTHNSQQTAASEEDTIVTTRDLSVSYDLERGESRVLDGVDVDIRRGEILGVVGESGSGKSMFASALLDAVPEPGLTMGDIQYYPERGETIDVLDQTDEELRQMRWEDISMVFQGAMDSWNPTITIGDHFEETLKAHRVPKGEGMERARQLISDVYLDPDRVLSSYPHELSGGMKQRALIALSLLLEPEVLVMDEPTAALDLLMQRSIIALLSDLQEEYNLTMVFITHDLELASGLADRIAVMYAFGFCEIGPANKVIHSGGHPYTRALINSTPNLNTPVEEMEPIEGESPDPVNVPDGCSYHPRCPLSDEHCIESNPTMRPTPSDERDAPHEATCHYTDKVPEEIPLHIEGVRYDERE</sequence>
<comment type="subunit">
    <text evidence="9">The complex is composed of two ATP-binding proteins (NikD and NikE), two transmembrane proteins (NikB and NikC) and a solute-binding protein (NikA).</text>
</comment>
<dbReference type="Pfam" id="PF00005">
    <property type="entry name" value="ABC_tran"/>
    <property type="match status" value="1"/>
</dbReference>
<feature type="compositionally biased region" description="Basic and acidic residues" evidence="13">
    <location>
        <begin position="324"/>
        <end position="343"/>
    </location>
</feature>
<dbReference type="AlphaFoldDB" id="A0A1G9Z071"/>
<evidence type="ECO:0000256" key="8">
    <source>
        <dbReference type="ARBA" id="ARBA00023136"/>
    </source>
</evidence>
<dbReference type="SMART" id="SM00382">
    <property type="entry name" value="AAA"/>
    <property type="match status" value="1"/>
</dbReference>
<dbReference type="STRING" id="660521.SAMN04487949_3463"/>
<dbReference type="RefSeq" id="WP_089699505.1">
    <property type="nucleotide sequence ID" value="NZ_FNHL01000006.1"/>
</dbReference>
<dbReference type="PANTHER" id="PTHR43297:SF13">
    <property type="entry name" value="NICKEL ABC TRANSPORTER, ATP-BINDING PROTEIN"/>
    <property type="match status" value="1"/>
</dbReference>
<dbReference type="FunFam" id="3.40.50.300:FF:000016">
    <property type="entry name" value="Oligopeptide ABC transporter ATP-binding component"/>
    <property type="match status" value="1"/>
</dbReference>
<accession>A0A1G9Z071</accession>
<feature type="region of interest" description="Disordered" evidence="13">
    <location>
        <begin position="317"/>
        <end position="343"/>
    </location>
</feature>
<evidence type="ECO:0000313" key="16">
    <source>
        <dbReference type="Proteomes" id="UP000199451"/>
    </source>
</evidence>
<keyword evidence="7" id="KW-0406">Ion transport</keyword>
<evidence type="ECO:0000256" key="3">
    <source>
        <dbReference type="ARBA" id="ARBA00022475"/>
    </source>
</evidence>
<dbReference type="GO" id="GO:0005524">
    <property type="term" value="F:ATP binding"/>
    <property type="evidence" value="ECO:0007669"/>
    <property type="project" value="UniProtKB-KW"/>
</dbReference>
<dbReference type="GO" id="GO:0005886">
    <property type="term" value="C:plasma membrane"/>
    <property type="evidence" value="ECO:0007669"/>
    <property type="project" value="UniProtKB-SubCell"/>
</dbReference>
<reference evidence="16" key="1">
    <citation type="submission" date="2016-10" db="EMBL/GenBank/DDBJ databases">
        <authorList>
            <person name="Varghese N."/>
            <person name="Submissions S."/>
        </authorList>
    </citation>
    <scope>NUCLEOTIDE SEQUENCE [LARGE SCALE GENOMIC DNA]</scope>
    <source>
        <strain evidence="16">CGMCC 1.10119</strain>
    </source>
</reference>
<keyword evidence="8" id="KW-0472">Membrane</keyword>
<dbReference type="EMBL" id="FNHL01000006">
    <property type="protein sequence ID" value="SDN14191.1"/>
    <property type="molecule type" value="Genomic_DNA"/>
</dbReference>
<dbReference type="PANTHER" id="PTHR43297">
    <property type="entry name" value="OLIGOPEPTIDE TRANSPORT ATP-BINDING PROTEIN APPD"/>
    <property type="match status" value="1"/>
</dbReference>
<keyword evidence="4" id="KW-0547">Nucleotide-binding</keyword>
<dbReference type="PROSITE" id="PS50893">
    <property type="entry name" value="ABC_TRANSPORTER_2"/>
    <property type="match status" value="1"/>
</dbReference>
<dbReference type="InterPro" id="IPR050388">
    <property type="entry name" value="ABC_Ni/Peptide_Import"/>
</dbReference>
<organism evidence="15 16">
    <name type="scientific">Halogranum gelatinilyticum</name>
    <dbReference type="NCBI Taxonomy" id="660521"/>
    <lineage>
        <taxon>Archaea</taxon>
        <taxon>Methanobacteriati</taxon>
        <taxon>Methanobacteriota</taxon>
        <taxon>Stenosarchaea group</taxon>
        <taxon>Halobacteria</taxon>
        <taxon>Halobacteriales</taxon>
        <taxon>Haloferacaceae</taxon>
    </lineage>
</organism>
<keyword evidence="16" id="KW-1185">Reference proteome</keyword>